<evidence type="ECO:0000313" key="5">
    <source>
        <dbReference type="Proteomes" id="UP000277326"/>
    </source>
</evidence>
<evidence type="ECO:0000313" key="4">
    <source>
        <dbReference type="EMBL" id="RMB13452.1"/>
    </source>
</evidence>
<proteinExistence type="predicted"/>
<dbReference type="OrthoDB" id="199127at2157"/>
<gene>
    <name evidence="4" type="ORF">ATH50_2788</name>
    <name evidence="3" type="ORF">DU502_17455</name>
</gene>
<keyword evidence="2" id="KW-0812">Transmembrane</keyword>
<protein>
    <submittedName>
        <fullName evidence="3">Pentapeptide repeat-containing protein</fullName>
    </submittedName>
    <submittedName>
        <fullName evidence="4">Uncharacterized protein YjbI with pentapeptide repeats</fullName>
    </submittedName>
</protein>
<feature type="transmembrane region" description="Helical" evidence="2">
    <location>
        <begin position="508"/>
        <end position="529"/>
    </location>
</feature>
<dbReference type="AlphaFoldDB" id="A0A3M0CVZ8"/>
<dbReference type="EMBL" id="CP034145">
    <property type="protein sequence ID" value="AZH27052.1"/>
    <property type="molecule type" value="Genomic_DNA"/>
</dbReference>
<dbReference type="Pfam" id="PF00805">
    <property type="entry name" value="Pentapeptide"/>
    <property type="match status" value="1"/>
</dbReference>
<feature type="region of interest" description="Disordered" evidence="1">
    <location>
        <begin position="1"/>
        <end position="23"/>
    </location>
</feature>
<accession>A0A3M0CVZ8</accession>
<reference evidence="3 6" key="2">
    <citation type="submission" date="2018-07" db="EMBL/GenBank/DDBJ databases">
        <title>Genome sequences of Haloplanus aerogenes JCM 16430T.</title>
        <authorList>
            <person name="Kim Y.B."/>
            <person name="Roh S.W."/>
        </authorList>
    </citation>
    <scope>NUCLEOTIDE SEQUENCE [LARGE SCALE GENOMIC DNA]</scope>
    <source>
        <strain evidence="3 6">JCM 16430</strain>
    </source>
</reference>
<evidence type="ECO:0000256" key="1">
    <source>
        <dbReference type="SAM" id="MobiDB-lite"/>
    </source>
</evidence>
<name>A0A3M0CVZ8_9EURY</name>
<reference evidence="4 5" key="1">
    <citation type="journal article" date="2015" name="Stand. Genomic Sci.">
        <title>Genomic Encyclopedia of Bacterial and Archaeal Type Strains, Phase III: the genomes of soil and plant-associated and newly described type strains.</title>
        <authorList>
            <person name="Whitman W.B."/>
            <person name="Woyke T."/>
            <person name="Klenk H.P."/>
            <person name="Zhou Y."/>
            <person name="Lilburn T.G."/>
            <person name="Beck B.J."/>
            <person name="De Vos P."/>
            <person name="Vandamme P."/>
            <person name="Eisen J.A."/>
            <person name="Garrity G."/>
            <person name="Hugenholtz P."/>
            <person name="Kyrpides N.C."/>
        </authorList>
    </citation>
    <scope>NUCLEOTIDE SEQUENCE [LARGE SCALE GENOMIC DNA]</scope>
    <source>
        <strain evidence="4 5">CGMCC 1.10124</strain>
    </source>
</reference>
<evidence type="ECO:0000313" key="3">
    <source>
        <dbReference type="EMBL" id="AZH27052.1"/>
    </source>
</evidence>
<sequence>MSGGEDTCGYVLDPDDPETWGGEEGEECRIDEELLNERGVWTCPHGAEAGEKLCIFHQRVEDKENGDVVEALSNAVEAVGGSDAESESDRTNEFIGAKFERVEIEAGTVIEAQIRFDHASIREGFLAEEVDFERGMSAKGARVGTEHPNDHTPTATDHGGWAPLEASIGRDHHGSFPSTHSPRHVSFCGAEFSGDVLFESTKFEGTRHVSFAHADFGGDGDVSFAETTFENEGHVAFNKADFENHGEVSFEGAVFEHRDASFSVIDFENGGDVSFEEVAFRDGGNVAFHDTDFVNDAGVSFTDVTVEDVRTLDFRGATFTEDVTIDITADNVETISYFDADFSRATLNVESIPEVSFESANLTGVDLSEVDLSGANLERAQLTGADLFGTDLSGTRIYGARIGDAAINTETEFDEHGEDRCIYDPDSKYEYDRDPDEEVGQIRKAMGAYHVLEQLTRANTLPDKQARFFARRQDMRREQLRRDGRRLDYWFAKVQNMIFRHGESFSRVVGWSVGTIVVFAFIFPLGGWLQSDSTGALTYRAIADSPVLLWKSFYHSALLFLTGNGSLAPTGFVGEVLTTIEAMIAPILLALLVFVLGRRAAR</sequence>
<feature type="compositionally biased region" description="Acidic residues" evidence="1">
    <location>
        <begin position="13"/>
        <end position="23"/>
    </location>
</feature>
<keyword evidence="6" id="KW-1185">Reference proteome</keyword>
<dbReference type="InterPro" id="IPR001646">
    <property type="entry name" value="5peptide_repeat"/>
</dbReference>
<dbReference type="GeneID" id="38473111"/>
<dbReference type="Proteomes" id="UP000277326">
    <property type="component" value="Unassembled WGS sequence"/>
</dbReference>
<dbReference type="SUPFAM" id="SSF141571">
    <property type="entry name" value="Pentapeptide repeat-like"/>
    <property type="match status" value="1"/>
</dbReference>
<keyword evidence="2" id="KW-0472">Membrane</keyword>
<feature type="transmembrane region" description="Helical" evidence="2">
    <location>
        <begin position="541"/>
        <end position="561"/>
    </location>
</feature>
<dbReference type="Proteomes" id="UP000282007">
    <property type="component" value="Chromosome"/>
</dbReference>
<dbReference type="PANTHER" id="PTHR14136:SF17">
    <property type="entry name" value="BTB_POZ DOMAIN-CONTAINING PROTEIN KCTD9"/>
    <property type="match status" value="1"/>
</dbReference>
<evidence type="ECO:0000256" key="2">
    <source>
        <dbReference type="SAM" id="Phobius"/>
    </source>
</evidence>
<organism evidence="4 5">
    <name type="scientific">Haloplanus aerogenes</name>
    <dbReference type="NCBI Taxonomy" id="660522"/>
    <lineage>
        <taxon>Archaea</taxon>
        <taxon>Methanobacteriati</taxon>
        <taxon>Methanobacteriota</taxon>
        <taxon>Stenosarchaea group</taxon>
        <taxon>Halobacteria</taxon>
        <taxon>Halobacteriales</taxon>
        <taxon>Haloferacaceae</taxon>
        <taxon>Haloplanus</taxon>
    </lineage>
</organism>
<dbReference type="Gene3D" id="2.160.20.80">
    <property type="entry name" value="E3 ubiquitin-protein ligase SopA"/>
    <property type="match status" value="1"/>
</dbReference>
<feature type="region of interest" description="Disordered" evidence="1">
    <location>
        <begin position="141"/>
        <end position="180"/>
    </location>
</feature>
<reference evidence="4" key="3">
    <citation type="submission" date="2018-10" db="EMBL/GenBank/DDBJ databases">
        <authorList>
            <person name="Whitman W."/>
            <person name="Huntemann M."/>
            <person name="Clum A."/>
            <person name="Pillay M."/>
            <person name="Palaniappan K."/>
            <person name="Varghese N."/>
            <person name="Mikhailova N."/>
            <person name="Stamatis D."/>
            <person name="Reddy T."/>
            <person name="Daum C."/>
            <person name="Shapiro N."/>
            <person name="Ivanova N."/>
            <person name="Kyrpides N."/>
            <person name="Woyke T."/>
        </authorList>
    </citation>
    <scope>NUCLEOTIDE SEQUENCE</scope>
    <source>
        <strain evidence="4">CGMCC 1.10124</strain>
    </source>
</reference>
<dbReference type="RefSeq" id="WP_121921360.1">
    <property type="nucleotide sequence ID" value="NZ_CP034145.1"/>
</dbReference>
<dbReference type="PANTHER" id="PTHR14136">
    <property type="entry name" value="BTB_POZ DOMAIN-CONTAINING PROTEIN KCTD9"/>
    <property type="match status" value="1"/>
</dbReference>
<dbReference type="InterPro" id="IPR051082">
    <property type="entry name" value="Pentapeptide-BTB/POZ_domain"/>
</dbReference>
<dbReference type="EMBL" id="REFS01000005">
    <property type="protein sequence ID" value="RMB13452.1"/>
    <property type="molecule type" value="Genomic_DNA"/>
</dbReference>
<dbReference type="KEGG" id="haer:DU502_17455"/>
<evidence type="ECO:0000313" key="6">
    <source>
        <dbReference type="Proteomes" id="UP000282007"/>
    </source>
</evidence>
<feature type="transmembrane region" description="Helical" evidence="2">
    <location>
        <begin position="576"/>
        <end position="596"/>
    </location>
</feature>
<keyword evidence="2" id="KW-1133">Transmembrane helix</keyword>